<proteinExistence type="predicted"/>
<dbReference type="Proteomes" id="UP001597511">
    <property type="component" value="Unassembled WGS sequence"/>
</dbReference>
<dbReference type="RefSeq" id="WP_386099564.1">
    <property type="nucleotide sequence ID" value="NZ_JBHUOZ010000003.1"/>
</dbReference>
<protein>
    <submittedName>
        <fullName evidence="1">Uncharacterized protein</fullName>
    </submittedName>
</protein>
<sequence length="97" mass="11575">MEQNNESGAFEIDDYTFWENPEKHALVRDRMNNTDFFGIYTVDPILLMKLCDDFDYALRLSYKMLENGVRVFNNFQDLFEWYSNRNNTNITSNSGCF</sequence>
<gene>
    <name evidence="1" type="ORF">ACFS6H_13340</name>
</gene>
<name>A0ABW6A9V1_9BACT</name>
<organism evidence="1 2">
    <name type="scientific">Terrimonas rubra</name>
    <dbReference type="NCBI Taxonomy" id="1035890"/>
    <lineage>
        <taxon>Bacteria</taxon>
        <taxon>Pseudomonadati</taxon>
        <taxon>Bacteroidota</taxon>
        <taxon>Chitinophagia</taxon>
        <taxon>Chitinophagales</taxon>
        <taxon>Chitinophagaceae</taxon>
        <taxon>Terrimonas</taxon>
    </lineage>
</organism>
<keyword evidence="2" id="KW-1185">Reference proteome</keyword>
<evidence type="ECO:0000313" key="1">
    <source>
        <dbReference type="EMBL" id="MFD2920702.1"/>
    </source>
</evidence>
<evidence type="ECO:0000313" key="2">
    <source>
        <dbReference type="Proteomes" id="UP001597511"/>
    </source>
</evidence>
<comment type="caution">
    <text evidence="1">The sequence shown here is derived from an EMBL/GenBank/DDBJ whole genome shotgun (WGS) entry which is preliminary data.</text>
</comment>
<dbReference type="EMBL" id="JBHUOZ010000003">
    <property type="protein sequence ID" value="MFD2920702.1"/>
    <property type="molecule type" value="Genomic_DNA"/>
</dbReference>
<accession>A0ABW6A9V1</accession>
<reference evidence="2" key="1">
    <citation type="journal article" date="2019" name="Int. J. Syst. Evol. Microbiol.">
        <title>The Global Catalogue of Microorganisms (GCM) 10K type strain sequencing project: providing services to taxonomists for standard genome sequencing and annotation.</title>
        <authorList>
            <consortium name="The Broad Institute Genomics Platform"/>
            <consortium name="The Broad Institute Genome Sequencing Center for Infectious Disease"/>
            <person name="Wu L."/>
            <person name="Ma J."/>
        </authorList>
    </citation>
    <scope>NUCLEOTIDE SEQUENCE [LARGE SCALE GENOMIC DNA]</scope>
    <source>
        <strain evidence="2">KCTC 23299</strain>
    </source>
</reference>